<proteinExistence type="predicted"/>
<keyword evidence="2" id="KW-1185">Reference proteome</keyword>
<protein>
    <submittedName>
        <fullName evidence="1">Uncharacterized protein</fullName>
    </submittedName>
</protein>
<gene>
    <name evidence="1" type="ORF">AXG93_731s1320</name>
</gene>
<organism evidence="1 2">
    <name type="scientific">Marchantia polymorpha subsp. ruderalis</name>
    <dbReference type="NCBI Taxonomy" id="1480154"/>
    <lineage>
        <taxon>Eukaryota</taxon>
        <taxon>Viridiplantae</taxon>
        <taxon>Streptophyta</taxon>
        <taxon>Embryophyta</taxon>
        <taxon>Marchantiophyta</taxon>
        <taxon>Marchantiopsida</taxon>
        <taxon>Marchantiidae</taxon>
        <taxon>Marchantiales</taxon>
        <taxon>Marchantiaceae</taxon>
        <taxon>Marchantia</taxon>
    </lineage>
</organism>
<comment type="caution">
    <text evidence="1">The sequence shown here is derived from an EMBL/GenBank/DDBJ whole genome shotgun (WGS) entry which is preliminary data.</text>
</comment>
<name>A0A176VNU8_MARPO</name>
<dbReference type="EMBL" id="LVLJ01003151">
    <property type="protein sequence ID" value="OAE22589.1"/>
    <property type="molecule type" value="Genomic_DNA"/>
</dbReference>
<dbReference type="Proteomes" id="UP000077202">
    <property type="component" value="Unassembled WGS sequence"/>
</dbReference>
<evidence type="ECO:0000313" key="1">
    <source>
        <dbReference type="EMBL" id="OAE22589.1"/>
    </source>
</evidence>
<accession>A0A176VNU8</accession>
<reference evidence="1" key="1">
    <citation type="submission" date="2016-03" db="EMBL/GenBank/DDBJ databases">
        <title>Mechanisms controlling the formation of the plant cell surface in tip-growing cells are functionally conserved among land plants.</title>
        <authorList>
            <person name="Honkanen S."/>
            <person name="Jones V.A."/>
            <person name="Morieri G."/>
            <person name="Champion C."/>
            <person name="Hetherington A.J."/>
            <person name="Kelly S."/>
            <person name="Saint-Marcoux D."/>
            <person name="Proust H."/>
            <person name="Prescott H."/>
            <person name="Dolan L."/>
        </authorList>
    </citation>
    <scope>NUCLEOTIDE SEQUENCE [LARGE SCALE GENOMIC DNA]</scope>
    <source>
        <tissue evidence="1">Whole gametophyte</tissue>
    </source>
</reference>
<sequence>MPSASEIVAQRAGLWAMRLVPTRMRTTKNLWPSEWRSLDVSMDGPLAEELKEPVVKPISGEELLERVVAKVEKTIAEQPTMPLCHVSSGIVKFDCGEGPSAEEPNT</sequence>
<evidence type="ECO:0000313" key="2">
    <source>
        <dbReference type="Proteomes" id="UP000077202"/>
    </source>
</evidence>
<dbReference type="AlphaFoldDB" id="A0A176VNU8"/>